<reference evidence="3" key="1">
    <citation type="journal article" date="2019" name="Int. J. Syst. Evol. Microbiol.">
        <title>The Global Catalogue of Microorganisms (GCM) 10K type strain sequencing project: providing services to taxonomists for standard genome sequencing and annotation.</title>
        <authorList>
            <consortium name="The Broad Institute Genomics Platform"/>
            <consortium name="The Broad Institute Genome Sequencing Center for Infectious Disease"/>
            <person name="Wu L."/>
            <person name="Ma J."/>
        </authorList>
    </citation>
    <scope>NUCLEOTIDE SEQUENCE [LARGE SCALE GENOMIC DNA]</scope>
    <source>
        <strain evidence="3">KACC 13778</strain>
    </source>
</reference>
<evidence type="ECO:0008006" key="4">
    <source>
        <dbReference type="Google" id="ProtNLM"/>
    </source>
</evidence>
<gene>
    <name evidence="2" type="ORF">ACFPKY_03335</name>
</gene>
<feature type="chain" id="PRO_5046832070" description="DUF3558 domain-containing protein" evidence="1">
    <location>
        <begin position="21"/>
        <end position="179"/>
    </location>
</feature>
<dbReference type="EMBL" id="JBHSMD010000001">
    <property type="protein sequence ID" value="MFC5492114.1"/>
    <property type="molecule type" value="Genomic_DNA"/>
</dbReference>
<name>A0ABW0MZ35_9ACTN</name>
<evidence type="ECO:0000313" key="2">
    <source>
        <dbReference type="EMBL" id="MFC5492114.1"/>
    </source>
</evidence>
<evidence type="ECO:0000313" key="3">
    <source>
        <dbReference type="Proteomes" id="UP001595956"/>
    </source>
</evidence>
<feature type="signal peptide" evidence="1">
    <location>
        <begin position="1"/>
        <end position="20"/>
    </location>
</feature>
<evidence type="ECO:0000256" key="1">
    <source>
        <dbReference type="SAM" id="SignalP"/>
    </source>
</evidence>
<sequence length="179" mass="18123">MRTAALAAVVLASLATGACSSDPTSPDEPSGEELMSVAWSPCDDLTAEQVSAVVGESVVEQAGTADEPRCAFTPKAEGGAAYDLNYLWFDGGLDAALGAMGAMGAAGSQLRPVDVPGANAARLAVRERRTGLLVTGFVETDGLVQSVNVVQLAPYDADEVVDATTGLLAELATLAPEAP</sequence>
<proteinExistence type="predicted"/>
<accession>A0ABW0MZ35</accession>
<dbReference type="Proteomes" id="UP001595956">
    <property type="component" value="Unassembled WGS sequence"/>
</dbReference>
<protein>
    <recommendedName>
        <fullName evidence="4">DUF3558 domain-containing protein</fullName>
    </recommendedName>
</protein>
<organism evidence="2 3">
    <name type="scientific">Nocardioides caricicola</name>
    <dbReference type="NCBI Taxonomy" id="634770"/>
    <lineage>
        <taxon>Bacteria</taxon>
        <taxon>Bacillati</taxon>
        <taxon>Actinomycetota</taxon>
        <taxon>Actinomycetes</taxon>
        <taxon>Propionibacteriales</taxon>
        <taxon>Nocardioidaceae</taxon>
        <taxon>Nocardioides</taxon>
    </lineage>
</organism>
<keyword evidence="1" id="KW-0732">Signal</keyword>
<dbReference type="PROSITE" id="PS51257">
    <property type="entry name" value="PROKAR_LIPOPROTEIN"/>
    <property type="match status" value="1"/>
</dbReference>
<dbReference type="RefSeq" id="WP_345177303.1">
    <property type="nucleotide sequence ID" value="NZ_BAABFQ010000006.1"/>
</dbReference>
<keyword evidence="3" id="KW-1185">Reference proteome</keyword>
<comment type="caution">
    <text evidence="2">The sequence shown here is derived from an EMBL/GenBank/DDBJ whole genome shotgun (WGS) entry which is preliminary data.</text>
</comment>